<accession>A0ABP2BRP5</accession>
<organism evidence="2 3">
    <name type="scientific">Agrobacterium genomosp. 13 str. CFBP 6927</name>
    <dbReference type="NCBI Taxonomy" id="1183428"/>
    <lineage>
        <taxon>Bacteria</taxon>
        <taxon>Pseudomonadati</taxon>
        <taxon>Pseudomonadota</taxon>
        <taxon>Alphaproteobacteria</taxon>
        <taxon>Hyphomicrobiales</taxon>
        <taxon>Rhizobiaceae</taxon>
        <taxon>Rhizobium/Agrobacterium group</taxon>
        <taxon>Agrobacterium</taxon>
        <taxon>Agrobacterium tumefaciens complex</taxon>
    </lineage>
</organism>
<evidence type="ECO:0000313" key="3">
    <source>
        <dbReference type="Proteomes" id="UP000191812"/>
    </source>
</evidence>
<sequence>MFRQCNDGGIKKPSPAAMKITVDYIRVREEPGLTRNFKRDPRRPMEIYDPGCLQK</sequence>
<name>A0ABP2BRP5_9HYPH</name>
<evidence type="ECO:0008006" key="4">
    <source>
        <dbReference type="Google" id="ProtNLM"/>
    </source>
</evidence>
<protein>
    <recommendedName>
        <fullName evidence="4">Transposase</fullName>
    </recommendedName>
</protein>
<evidence type="ECO:0000313" key="2">
    <source>
        <dbReference type="EMBL" id="CUX64137.1"/>
    </source>
</evidence>
<dbReference type="Proteomes" id="UP000191812">
    <property type="component" value="Unassembled WGS sequence"/>
</dbReference>
<comment type="caution">
    <text evidence="2">The sequence shown here is derived from an EMBL/GenBank/DDBJ whole genome shotgun (WGS) entry which is preliminary data.</text>
</comment>
<reference evidence="2 3" key="1">
    <citation type="submission" date="2016-01" db="EMBL/GenBank/DDBJ databases">
        <authorList>
            <person name="Regsiter A."/>
            <person name="william w."/>
        </authorList>
    </citation>
    <scope>NUCLEOTIDE SEQUENCE [LARGE SCALE GENOMIC DNA]</scope>
    <source>
        <strain evidence="2 3">CFBP 6927</strain>
    </source>
</reference>
<dbReference type="EMBL" id="FBWH01000048">
    <property type="protein sequence ID" value="CUX64137.1"/>
    <property type="molecule type" value="Genomic_DNA"/>
</dbReference>
<feature type="compositionally biased region" description="Basic and acidic residues" evidence="1">
    <location>
        <begin position="35"/>
        <end position="46"/>
    </location>
</feature>
<gene>
    <name evidence="2" type="ORF">AGR13a_Lc90135</name>
</gene>
<evidence type="ECO:0000256" key="1">
    <source>
        <dbReference type="SAM" id="MobiDB-lite"/>
    </source>
</evidence>
<feature type="region of interest" description="Disordered" evidence="1">
    <location>
        <begin position="35"/>
        <end position="55"/>
    </location>
</feature>
<proteinExistence type="predicted"/>
<keyword evidence="3" id="KW-1185">Reference proteome</keyword>